<dbReference type="OrthoDB" id="7400976at2"/>
<keyword evidence="1" id="KW-0812">Transmembrane</keyword>
<evidence type="ECO:0000313" key="2">
    <source>
        <dbReference type="EMBL" id="ATY34283.1"/>
    </source>
</evidence>
<dbReference type="Proteomes" id="UP000229081">
    <property type="component" value="Chromosome"/>
</dbReference>
<dbReference type="RefSeq" id="WP_100284071.1">
    <property type="nucleotide sequence ID" value="NZ_CP024923.1"/>
</dbReference>
<sequence length="417" mass="45363">MTGRSLGDFARYVAAGAAGLGLAGLAIVTSMGFARADQQRDELPGWGPARPLGEAVYAEQTLLVRGIGVAGSTNVDPAILNEAKRTAIRSLQGAPLLVRALRTLAMATALSGDYSRSEDLIVLAGRASRRDRGTEAWLIERAYRLNRPQEAALHFDSLLRVTRGARDAAFKTTVPMMSRPPLFEAVSRRMVLRPEWRTPFLYEVGTTADPNVAIAALRRQAALGASPTDEELRPFFVRSANLPDVPRWRAAWLDFLPASAPKRTLVYDGGFGGAPGVVPFNWELTEEPNVNVVRIPRDDSKGNAVRAELYTTGAALAARQLLALKPGRYRFRAASSMEVGNSQGVAWLVRCNGQAGTELMRSGIQAGKAFQWQAQRSTFEVPATNCESQWLLLAIDANGESSQRAFWVDDVQIAAER</sequence>
<proteinExistence type="predicted"/>
<evidence type="ECO:0000313" key="3">
    <source>
        <dbReference type="Proteomes" id="UP000229081"/>
    </source>
</evidence>
<name>A0A2K8MK86_9SPHN</name>
<evidence type="ECO:0000256" key="1">
    <source>
        <dbReference type="SAM" id="Phobius"/>
    </source>
</evidence>
<keyword evidence="1" id="KW-1133">Transmembrane helix</keyword>
<gene>
    <name evidence="2" type="ORF">CVN68_21895</name>
</gene>
<accession>A0A2K8MK86</accession>
<keyword evidence="1" id="KW-0472">Membrane</keyword>
<dbReference type="AlphaFoldDB" id="A0A2K8MK86"/>
<protein>
    <submittedName>
        <fullName evidence="2">Uncharacterized protein</fullName>
    </submittedName>
</protein>
<dbReference type="KEGG" id="sphc:CVN68_21895"/>
<dbReference type="EMBL" id="CP024923">
    <property type="protein sequence ID" value="ATY34283.1"/>
    <property type="molecule type" value="Genomic_DNA"/>
</dbReference>
<feature type="transmembrane region" description="Helical" evidence="1">
    <location>
        <begin position="12"/>
        <end position="34"/>
    </location>
</feature>
<reference evidence="2 3" key="1">
    <citation type="submission" date="2017-11" db="EMBL/GenBank/DDBJ databases">
        <title>Complete genome sequence of Sphingomonas sp. Strain Cra20, a psychrotolerant potential plant growth promoting rhizobacteria.</title>
        <authorList>
            <person name="Luo Y."/>
        </authorList>
    </citation>
    <scope>NUCLEOTIDE SEQUENCE [LARGE SCALE GENOMIC DNA]</scope>
    <source>
        <strain evidence="2 3">Cra20</strain>
    </source>
</reference>
<organism evidence="2 3">
    <name type="scientific">Sphingomonas psychrotolerans</name>
    <dbReference type="NCBI Taxonomy" id="1327635"/>
    <lineage>
        <taxon>Bacteria</taxon>
        <taxon>Pseudomonadati</taxon>
        <taxon>Pseudomonadota</taxon>
        <taxon>Alphaproteobacteria</taxon>
        <taxon>Sphingomonadales</taxon>
        <taxon>Sphingomonadaceae</taxon>
        <taxon>Sphingomonas</taxon>
    </lineage>
</organism>
<keyword evidence="3" id="KW-1185">Reference proteome</keyword>
<dbReference type="Gene3D" id="2.60.120.260">
    <property type="entry name" value="Galactose-binding domain-like"/>
    <property type="match status" value="1"/>
</dbReference>